<dbReference type="PANTHER" id="PTHR42932">
    <property type="entry name" value="GENERAL STRESS PROTEIN 20U"/>
    <property type="match status" value="1"/>
</dbReference>
<dbReference type="RefSeq" id="WP_125082421.1">
    <property type="nucleotide sequence ID" value="NZ_CP034248.1"/>
</dbReference>
<dbReference type="OrthoDB" id="9797023at2"/>
<dbReference type="InterPro" id="IPR002177">
    <property type="entry name" value="DPS_DNA-bd"/>
</dbReference>
<accession>A0A3Q8S4K7</accession>
<dbReference type="InterPro" id="IPR023188">
    <property type="entry name" value="DPS_DNA-bd_CS"/>
</dbReference>
<dbReference type="Proteomes" id="UP000273145">
    <property type="component" value="Chromosome"/>
</dbReference>
<comment type="similarity">
    <text evidence="1 2">Belongs to the Dps family.</text>
</comment>
<reference evidence="4 5" key="1">
    <citation type="submission" date="2018-11" db="EMBL/GenBank/DDBJ databases">
        <title>Genome sequencing of Paenibacillus lentus DSM25539(T).</title>
        <authorList>
            <person name="Kook J.-K."/>
            <person name="Park S.-N."/>
            <person name="Lim Y.K."/>
        </authorList>
    </citation>
    <scope>NUCLEOTIDE SEQUENCE [LARGE SCALE GENOMIC DNA]</scope>
    <source>
        <strain evidence="4 5">DSM 25539</strain>
    </source>
</reference>
<evidence type="ECO:0000313" key="4">
    <source>
        <dbReference type="EMBL" id="AZK46360.1"/>
    </source>
</evidence>
<sequence>MSNQVLTETNQTLHQQLNLQIANWTVLYTKLHHFHWYVKGPQFFTLHEKFEELYNEAAGYVDEIAERLLAIGGEPISTLKEALAQTTISEAAGKQSAEEMVAAVVADFESISQELKSGMDAAEQAEDEATGDLLLGMLSALDKHRWMLNAYLGK</sequence>
<keyword evidence="5" id="KW-1185">Reference proteome</keyword>
<dbReference type="GO" id="GO:0008199">
    <property type="term" value="F:ferric iron binding"/>
    <property type="evidence" value="ECO:0007669"/>
    <property type="project" value="InterPro"/>
</dbReference>
<dbReference type="KEGG" id="plen:EIM92_09365"/>
<dbReference type="InterPro" id="IPR009078">
    <property type="entry name" value="Ferritin-like_SF"/>
</dbReference>
<feature type="domain" description="Ferritin/DPS" evidence="3">
    <location>
        <begin position="15"/>
        <end position="154"/>
    </location>
</feature>
<dbReference type="PROSITE" id="PS00819">
    <property type="entry name" value="DPS_2"/>
    <property type="match status" value="1"/>
</dbReference>
<dbReference type="PANTHER" id="PTHR42932:SF1">
    <property type="entry name" value="GENERAL STRESS PROTEIN 20U"/>
    <property type="match status" value="1"/>
</dbReference>
<evidence type="ECO:0000259" key="3">
    <source>
        <dbReference type="Pfam" id="PF00210"/>
    </source>
</evidence>
<protein>
    <submittedName>
        <fullName evidence="4">DNA starvation/stationary phase protection protein</fullName>
    </submittedName>
</protein>
<proteinExistence type="inferred from homology"/>
<gene>
    <name evidence="4" type="ORF">EIM92_09365</name>
</gene>
<dbReference type="CDD" id="cd01043">
    <property type="entry name" value="DPS"/>
    <property type="match status" value="1"/>
</dbReference>
<evidence type="ECO:0000313" key="5">
    <source>
        <dbReference type="Proteomes" id="UP000273145"/>
    </source>
</evidence>
<dbReference type="SUPFAM" id="SSF47240">
    <property type="entry name" value="Ferritin-like"/>
    <property type="match status" value="1"/>
</dbReference>
<dbReference type="GO" id="GO:0016722">
    <property type="term" value="F:oxidoreductase activity, acting on metal ions"/>
    <property type="evidence" value="ECO:0007669"/>
    <property type="project" value="InterPro"/>
</dbReference>
<evidence type="ECO:0000256" key="1">
    <source>
        <dbReference type="ARBA" id="ARBA00009497"/>
    </source>
</evidence>
<organism evidence="4 5">
    <name type="scientific">Paenibacillus lentus</name>
    <dbReference type="NCBI Taxonomy" id="1338368"/>
    <lineage>
        <taxon>Bacteria</taxon>
        <taxon>Bacillati</taxon>
        <taxon>Bacillota</taxon>
        <taxon>Bacilli</taxon>
        <taxon>Bacillales</taxon>
        <taxon>Paenibacillaceae</taxon>
        <taxon>Paenibacillus</taxon>
    </lineage>
</organism>
<dbReference type="InterPro" id="IPR012347">
    <property type="entry name" value="Ferritin-like"/>
</dbReference>
<dbReference type="PROSITE" id="PS00818">
    <property type="entry name" value="DPS_1"/>
    <property type="match status" value="1"/>
</dbReference>
<dbReference type="Gene3D" id="1.20.1260.10">
    <property type="match status" value="1"/>
</dbReference>
<dbReference type="PIRSF" id="PIRSF005900">
    <property type="entry name" value="Dps"/>
    <property type="match status" value="1"/>
</dbReference>
<dbReference type="EMBL" id="CP034248">
    <property type="protein sequence ID" value="AZK46360.1"/>
    <property type="molecule type" value="Genomic_DNA"/>
</dbReference>
<dbReference type="AlphaFoldDB" id="A0A3Q8S4K7"/>
<dbReference type="InterPro" id="IPR008331">
    <property type="entry name" value="Ferritin_DPS_dom"/>
</dbReference>
<dbReference type="Pfam" id="PF00210">
    <property type="entry name" value="Ferritin"/>
    <property type="match status" value="1"/>
</dbReference>
<evidence type="ECO:0000256" key="2">
    <source>
        <dbReference type="RuleBase" id="RU003875"/>
    </source>
</evidence>
<dbReference type="PRINTS" id="PR01346">
    <property type="entry name" value="HELNAPAPROT"/>
</dbReference>
<name>A0A3Q8S4K7_9BACL</name>